<dbReference type="EMBL" id="MJBS01000001">
    <property type="protein sequence ID" value="OHF04614.1"/>
    <property type="molecule type" value="Genomic_DNA"/>
</dbReference>
<accession>A0A1G4BT56</accession>
<dbReference type="Proteomes" id="UP000176998">
    <property type="component" value="Unassembled WGS sequence"/>
</dbReference>
<name>A0A1G4BT56_9PEZI</name>
<dbReference type="RefSeq" id="XP_022481748.1">
    <property type="nucleotide sequence ID" value="XM_022611743.1"/>
</dbReference>
<evidence type="ECO:0000313" key="3">
    <source>
        <dbReference type="Proteomes" id="UP000176998"/>
    </source>
</evidence>
<sequence>MSAKKESIKEKVRNQASHSGQQHESIKVGEIPYGCVI</sequence>
<comment type="caution">
    <text evidence="2">The sequence shown here is derived from an EMBL/GenBank/DDBJ whole genome shotgun (WGS) entry which is preliminary data.</text>
</comment>
<feature type="region of interest" description="Disordered" evidence="1">
    <location>
        <begin position="1"/>
        <end position="25"/>
    </location>
</feature>
<protein>
    <submittedName>
        <fullName evidence="2">Uncharacterized protein</fullName>
    </submittedName>
</protein>
<organism evidence="2 3">
    <name type="scientific">Colletotrichum orchidophilum</name>
    <dbReference type="NCBI Taxonomy" id="1209926"/>
    <lineage>
        <taxon>Eukaryota</taxon>
        <taxon>Fungi</taxon>
        <taxon>Dikarya</taxon>
        <taxon>Ascomycota</taxon>
        <taxon>Pezizomycotina</taxon>
        <taxon>Sordariomycetes</taxon>
        <taxon>Hypocreomycetidae</taxon>
        <taxon>Glomerellales</taxon>
        <taxon>Glomerellaceae</taxon>
        <taxon>Colletotrichum</taxon>
    </lineage>
</organism>
<proteinExistence type="predicted"/>
<reference evidence="2 3" key="1">
    <citation type="submission" date="2016-09" db="EMBL/GenBank/DDBJ databases">
        <authorList>
            <person name="Capua I."/>
            <person name="De Benedictis P."/>
            <person name="Joannis T."/>
            <person name="Lombin L.H."/>
            <person name="Cattoli G."/>
        </authorList>
    </citation>
    <scope>NUCLEOTIDE SEQUENCE [LARGE SCALE GENOMIC DNA]</scope>
    <source>
        <strain evidence="2 3">IMI 309357</strain>
    </source>
</reference>
<feature type="compositionally biased region" description="Basic and acidic residues" evidence="1">
    <location>
        <begin position="1"/>
        <end position="13"/>
    </location>
</feature>
<dbReference type="AlphaFoldDB" id="A0A1G4BT56"/>
<feature type="compositionally biased region" description="Polar residues" evidence="1">
    <location>
        <begin position="14"/>
        <end position="23"/>
    </location>
</feature>
<gene>
    <name evidence="2" type="ORF">CORC01_00085</name>
</gene>
<evidence type="ECO:0000256" key="1">
    <source>
        <dbReference type="SAM" id="MobiDB-lite"/>
    </source>
</evidence>
<dbReference type="GeneID" id="34553253"/>
<evidence type="ECO:0000313" key="2">
    <source>
        <dbReference type="EMBL" id="OHF04614.1"/>
    </source>
</evidence>
<keyword evidence="3" id="KW-1185">Reference proteome</keyword>